<name>A0A1E3W3X5_9HYPH</name>
<keyword evidence="3" id="KW-1185">Reference proteome</keyword>
<organism evidence="2 3">
    <name type="scientific">Methyloceanibacter methanicus</name>
    <dbReference type="NCBI Taxonomy" id="1774968"/>
    <lineage>
        <taxon>Bacteria</taxon>
        <taxon>Pseudomonadati</taxon>
        <taxon>Pseudomonadota</taxon>
        <taxon>Alphaproteobacteria</taxon>
        <taxon>Hyphomicrobiales</taxon>
        <taxon>Hyphomicrobiaceae</taxon>
        <taxon>Methyloceanibacter</taxon>
    </lineage>
</organism>
<reference evidence="2 3" key="1">
    <citation type="journal article" date="2016" name="Environ. Microbiol.">
        <title>New Methyloceanibacter diversity from North Sea sediments includes methanotroph containing solely the soluble methane monooxygenase.</title>
        <authorList>
            <person name="Vekeman B."/>
            <person name="Kerckhof F.M."/>
            <person name="Cremers G."/>
            <person name="de Vos P."/>
            <person name="Vandamme P."/>
            <person name="Boon N."/>
            <person name="Op den Camp H.J."/>
            <person name="Heylen K."/>
        </authorList>
    </citation>
    <scope>NUCLEOTIDE SEQUENCE [LARGE SCALE GENOMIC DNA]</scope>
    <source>
        <strain evidence="2 3">R-67174</strain>
    </source>
</reference>
<evidence type="ECO:0000313" key="3">
    <source>
        <dbReference type="Proteomes" id="UP000094501"/>
    </source>
</evidence>
<proteinExistence type="predicted"/>
<dbReference type="OrthoDB" id="8193702at2"/>
<dbReference type="RefSeq" id="WP_069436413.1">
    <property type="nucleotide sequence ID" value="NZ_LPWG01000005.1"/>
</dbReference>
<dbReference type="InterPro" id="IPR016181">
    <property type="entry name" value="Acyl_CoA_acyltransferase"/>
</dbReference>
<evidence type="ECO:0000259" key="1">
    <source>
        <dbReference type="Pfam" id="PF13480"/>
    </source>
</evidence>
<evidence type="ECO:0000313" key="2">
    <source>
        <dbReference type="EMBL" id="ODS00509.1"/>
    </source>
</evidence>
<gene>
    <name evidence="2" type="ORF">AUC68_14695</name>
</gene>
<dbReference type="InterPro" id="IPR038740">
    <property type="entry name" value="BioF2-like_GNAT_dom"/>
</dbReference>
<dbReference type="SUPFAM" id="SSF55729">
    <property type="entry name" value="Acyl-CoA N-acyltransferases (Nat)"/>
    <property type="match status" value="1"/>
</dbReference>
<dbReference type="AlphaFoldDB" id="A0A1E3W3X5"/>
<dbReference type="Proteomes" id="UP000094501">
    <property type="component" value="Unassembled WGS sequence"/>
</dbReference>
<protein>
    <recommendedName>
        <fullName evidence="1">BioF2-like acetyltransferase domain-containing protein</fullName>
    </recommendedName>
</protein>
<comment type="caution">
    <text evidence="2">The sequence shown here is derived from an EMBL/GenBank/DDBJ whole genome shotgun (WGS) entry which is preliminary data.</text>
</comment>
<feature type="domain" description="BioF2-like acetyltransferase" evidence="1">
    <location>
        <begin position="171"/>
        <end position="313"/>
    </location>
</feature>
<dbReference type="Pfam" id="PF13480">
    <property type="entry name" value="Acetyltransf_6"/>
    <property type="match status" value="1"/>
</dbReference>
<dbReference type="STRING" id="1774968.AUC68_14695"/>
<dbReference type="Gene3D" id="3.40.630.30">
    <property type="match status" value="1"/>
</dbReference>
<accession>A0A1E3W3X5</accession>
<dbReference type="EMBL" id="LPWG01000005">
    <property type="protein sequence ID" value="ODS00509.1"/>
    <property type="molecule type" value="Genomic_DNA"/>
</dbReference>
<sequence length="357" mass="40392">MVDFTWCNEFDFRSEPYERLFGRSAASGFQHPIWLARVYGQLVPAKGVHPAILTGYRKSDGRLVYVVPMVKRSFASVSYGEYADLGVMDYCSPVVDDWMAKALRTDRALREDLGAAWRQFTIARLQKLHAENVRQILGLQSACCTTMAVHAHSALIKAPFSTWRETALTDSFRRFLDRKRRLLGKKAEIEFSVATNEETIETAFRALRAFHRQRWTNSLLQQEIYYDFYRDVALEGSRVGAARTYLLTADGQPAGVLFGLASRGRFYLLFMGVNYDVFRNYSVGLLMIESAIEDAIARHERVFDLTIGDEPYKDSFGTVSTPMYAAWFGPPAAARVASVAQGARAKIRSARTRLVTP</sequence>